<dbReference type="Gene3D" id="2.60.120.40">
    <property type="match status" value="1"/>
</dbReference>
<dbReference type="AlphaFoldDB" id="A0ABD0LR89"/>
<name>A0ABD0LR89_9CAEN</name>
<comment type="subcellular location">
    <subcellularLocation>
        <location evidence="1">Secreted</location>
    </subcellularLocation>
</comment>
<protein>
    <recommendedName>
        <fullName evidence="3">C1q domain-containing protein</fullName>
    </recommendedName>
</protein>
<evidence type="ECO:0000256" key="1">
    <source>
        <dbReference type="ARBA" id="ARBA00004613"/>
    </source>
</evidence>
<gene>
    <name evidence="4" type="ORF">BaRGS_00007326</name>
</gene>
<feature type="domain" description="C1q" evidence="3">
    <location>
        <begin position="16"/>
        <end position="152"/>
    </location>
</feature>
<dbReference type="InterPro" id="IPR001073">
    <property type="entry name" value="C1q_dom"/>
</dbReference>
<evidence type="ECO:0000256" key="2">
    <source>
        <dbReference type="ARBA" id="ARBA00022525"/>
    </source>
</evidence>
<dbReference type="PROSITE" id="PS50871">
    <property type="entry name" value="C1Q"/>
    <property type="match status" value="1"/>
</dbReference>
<evidence type="ECO:0000313" key="5">
    <source>
        <dbReference type="Proteomes" id="UP001519460"/>
    </source>
</evidence>
<dbReference type="Pfam" id="PF00386">
    <property type="entry name" value="C1q"/>
    <property type="match status" value="1"/>
</dbReference>
<dbReference type="EMBL" id="JACVVK020000031">
    <property type="protein sequence ID" value="KAK7501522.1"/>
    <property type="molecule type" value="Genomic_DNA"/>
</dbReference>
<dbReference type="GO" id="GO:0005576">
    <property type="term" value="C:extracellular region"/>
    <property type="evidence" value="ECO:0007669"/>
    <property type="project" value="UniProtKB-SubCell"/>
</dbReference>
<proteinExistence type="predicted"/>
<keyword evidence="5" id="KW-1185">Reference proteome</keyword>
<dbReference type="Proteomes" id="UP001519460">
    <property type="component" value="Unassembled WGS sequence"/>
</dbReference>
<dbReference type="PANTHER" id="PTHR15427">
    <property type="entry name" value="EMILIN ELASTIN MICROFIBRIL INTERFACE-LOCATED PROTEIN ELASTIN MICROFIBRIL INTERFACER"/>
    <property type="match status" value="1"/>
</dbReference>
<sequence>MEKYQVLFLVTLAVAVLAFTTAFSAGLTHVLNISTPENVTYDRVFLDTTDSYDPTTGVYTVPVSGEYVVFLHGLAEFDGQLYLELYQNSNYILSAYAHTLANYGAASNAAVLPLNKGDEVTVLGKGSSILYGASDEVYTTFSMYLLYTHGPN</sequence>
<comment type="caution">
    <text evidence="4">The sequence shown here is derived from an EMBL/GenBank/DDBJ whole genome shotgun (WGS) entry which is preliminary data.</text>
</comment>
<keyword evidence="2" id="KW-0964">Secreted</keyword>
<evidence type="ECO:0000259" key="3">
    <source>
        <dbReference type="PROSITE" id="PS50871"/>
    </source>
</evidence>
<dbReference type="InterPro" id="IPR008983">
    <property type="entry name" value="Tumour_necrosis_fac-like_dom"/>
</dbReference>
<organism evidence="4 5">
    <name type="scientific">Batillaria attramentaria</name>
    <dbReference type="NCBI Taxonomy" id="370345"/>
    <lineage>
        <taxon>Eukaryota</taxon>
        <taxon>Metazoa</taxon>
        <taxon>Spiralia</taxon>
        <taxon>Lophotrochozoa</taxon>
        <taxon>Mollusca</taxon>
        <taxon>Gastropoda</taxon>
        <taxon>Caenogastropoda</taxon>
        <taxon>Sorbeoconcha</taxon>
        <taxon>Cerithioidea</taxon>
        <taxon>Batillariidae</taxon>
        <taxon>Batillaria</taxon>
    </lineage>
</organism>
<dbReference type="SMART" id="SM00110">
    <property type="entry name" value="C1Q"/>
    <property type="match status" value="1"/>
</dbReference>
<dbReference type="PANTHER" id="PTHR15427:SF50">
    <property type="entry name" value="COMPLEMENT C1Q TUMOR NECROSIS FACTOR-RELATED PROTEIN 2-LIKE"/>
    <property type="match status" value="1"/>
</dbReference>
<dbReference type="InterPro" id="IPR050392">
    <property type="entry name" value="Collagen/C1q_domain"/>
</dbReference>
<reference evidence="4 5" key="1">
    <citation type="journal article" date="2023" name="Sci. Data">
        <title>Genome assembly of the Korean intertidal mud-creeper Batillaria attramentaria.</title>
        <authorList>
            <person name="Patra A.K."/>
            <person name="Ho P.T."/>
            <person name="Jun S."/>
            <person name="Lee S.J."/>
            <person name="Kim Y."/>
            <person name="Won Y.J."/>
        </authorList>
    </citation>
    <scope>NUCLEOTIDE SEQUENCE [LARGE SCALE GENOMIC DNA]</scope>
    <source>
        <strain evidence="4">Wonlab-2016</strain>
    </source>
</reference>
<accession>A0ABD0LR89</accession>
<dbReference type="SUPFAM" id="SSF49842">
    <property type="entry name" value="TNF-like"/>
    <property type="match status" value="1"/>
</dbReference>
<dbReference type="PRINTS" id="PR00007">
    <property type="entry name" value="COMPLEMNTC1Q"/>
</dbReference>
<evidence type="ECO:0000313" key="4">
    <source>
        <dbReference type="EMBL" id="KAK7501522.1"/>
    </source>
</evidence>